<gene>
    <name evidence="4" type="ORF">AaeL_AAEL010706</name>
</gene>
<dbReference type="SMART" id="SM00494">
    <property type="entry name" value="ChtBD2"/>
    <property type="match status" value="1"/>
</dbReference>
<feature type="chain" id="PRO_5044852437" evidence="2">
    <location>
        <begin position="23"/>
        <end position="218"/>
    </location>
</feature>
<dbReference type="EMBL" id="CH477683">
    <property type="protein sequence ID" value="EAT37283.1"/>
    <property type="molecule type" value="Genomic_DNA"/>
</dbReference>
<organism evidence="4 5">
    <name type="scientific">Aedes aegypti</name>
    <name type="common">Yellowfever mosquito</name>
    <name type="synonym">Culex aegypti</name>
    <dbReference type="NCBI Taxonomy" id="7159"/>
    <lineage>
        <taxon>Eukaryota</taxon>
        <taxon>Metazoa</taxon>
        <taxon>Ecdysozoa</taxon>
        <taxon>Arthropoda</taxon>
        <taxon>Hexapoda</taxon>
        <taxon>Insecta</taxon>
        <taxon>Pterygota</taxon>
        <taxon>Neoptera</taxon>
        <taxon>Endopterygota</taxon>
        <taxon>Diptera</taxon>
        <taxon>Nematocera</taxon>
        <taxon>Culicoidea</taxon>
        <taxon>Culicidae</taxon>
        <taxon>Culicinae</taxon>
        <taxon>Aedini</taxon>
        <taxon>Aedes</taxon>
        <taxon>Stegomyia</taxon>
    </lineage>
</organism>
<protein>
    <submittedName>
        <fullName evidence="4">AAEL010706-PA</fullName>
    </submittedName>
</protein>
<dbReference type="InterPro" id="IPR002557">
    <property type="entry name" value="Chitin-bd_dom"/>
</dbReference>
<evidence type="ECO:0000313" key="5">
    <source>
        <dbReference type="Proteomes" id="UP000682892"/>
    </source>
</evidence>
<dbReference type="Proteomes" id="UP000682892">
    <property type="component" value="Unassembled WGS sequence"/>
</dbReference>
<feature type="signal peptide" evidence="2">
    <location>
        <begin position="1"/>
        <end position="22"/>
    </location>
</feature>
<proteinExistence type="predicted"/>
<feature type="region of interest" description="Disordered" evidence="1">
    <location>
        <begin position="159"/>
        <end position="218"/>
    </location>
</feature>
<keyword evidence="2" id="KW-0732">Signal</keyword>
<sequence>MNIPSFIFCALGLTLVTLRVDAQCSSCSSCISCVVGPPDYLCPTPPTTLEVYAPHESYCTRFYKCVNGKAVEGRCPSGTFFNPVQKLCCPDESLCYRSNPCVLPVPECANCANQFVNSEMLASAFFICNCDGTGVTNQCPMAFDPCTNSTVQLVFTDGNCDPPEEITTTTTEETTTTTTEEETTTTVEETTTTTEEETTTTTEEETTTTTEEETTVEG</sequence>
<dbReference type="InterPro" id="IPR036508">
    <property type="entry name" value="Chitin-bd_dom_sf"/>
</dbReference>
<reference evidence="4 5" key="1">
    <citation type="journal article" date="2007" name="Science">
        <title>Genome sequence of Aedes aegypti, a major arbovirus vector.</title>
        <authorList>
            <person name="Nene V."/>
            <person name="Wortman J.R."/>
            <person name="Lawson D."/>
            <person name="Haas B."/>
            <person name="Kodira C."/>
            <person name="Tu Z.J."/>
            <person name="Loftus B."/>
            <person name="Xi Z."/>
            <person name="Megy K."/>
            <person name="Grabherr M."/>
            <person name="Ren Q."/>
            <person name="Zdobnov E.M."/>
            <person name="Lobo N.F."/>
            <person name="Campbell K.S."/>
            <person name="Brown S.E."/>
            <person name="Bonaldo M.F."/>
            <person name="Zhu J."/>
            <person name="Sinkins S.P."/>
            <person name="Hogenkamp D.G."/>
            <person name="Amedeo P."/>
            <person name="Arensburger P."/>
            <person name="Atkinson P.W."/>
            <person name="Bidwell S."/>
            <person name="Biedler J."/>
            <person name="Birney E."/>
            <person name="Bruggner R.V."/>
            <person name="Costas J."/>
            <person name="Coy M.R."/>
            <person name="Crabtree J."/>
            <person name="Crawford M."/>
            <person name="Debruyn B."/>
            <person name="Decaprio D."/>
            <person name="Eiglmeier K."/>
            <person name="Eisenstadt E."/>
            <person name="El-Dorry H."/>
            <person name="Gelbart W.M."/>
            <person name="Gomes S.L."/>
            <person name="Hammond M."/>
            <person name="Hannick L.I."/>
            <person name="Hogan J.R."/>
            <person name="Holmes M.H."/>
            <person name="Jaffe D."/>
            <person name="Johnston J.S."/>
            <person name="Kennedy R.C."/>
            <person name="Koo H."/>
            <person name="Kravitz S."/>
            <person name="Kriventseva E.V."/>
            <person name="Kulp D."/>
            <person name="Labutti K."/>
            <person name="Lee E."/>
            <person name="Li S."/>
            <person name="Lovin D.D."/>
            <person name="Mao C."/>
            <person name="Mauceli E."/>
            <person name="Menck C.F."/>
            <person name="Miller J.R."/>
            <person name="Montgomery P."/>
            <person name="Mori A."/>
            <person name="Nascimento A.L."/>
            <person name="Naveira H.F."/>
            <person name="Nusbaum C."/>
            <person name="O'leary S."/>
            <person name="Orvis J."/>
            <person name="Pertea M."/>
            <person name="Quesneville H."/>
            <person name="Reidenbach K.R."/>
            <person name="Rogers Y.H."/>
            <person name="Roth C.W."/>
            <person name="Schneider J.R."/>
            <person name="Schatz M."/>
            <person name="Shumway M."/>
            <person name="Stanke M."/>
            <person name="Stinson E.O."/>
            <person name="Tubio J.M."/>
            <person name="Vanzee J.P."/>
            <person name="Verjovski-Almeida S."/>
            <person name="Werner D."/>
            <person name="White O."/>
            <person name="Wyder S."/>
            <person name="Zeng Q."/>
            <person name="Zhao Q."/>
            <person name="Zhao Y."/>
            <person name="Hill C.A."/>
            <person name="Raikhel A.S."/>
            <person name="Soares M.B."/>
            <person name="Knudson D.L."/>
            <person name="Lee N.H."/>
            <person name="Galagan J."/>
            <person name="Salzberg S.L."/>
            <person name="Paulsen I.T."/>
            <person name="Dimopoulos G."/>
            <person name="Collins F.H."/>
            <person name="Birren B."/>
            <person name="Fraser-Liggett C.M."/>
            <person name="Severson D.W."/>
        </authorList>
    </citation>
    <scope>NUCLEOTIDE SEQUENCE [LARGE SCALE GENOMIC DNA]</scope>
    <source>
        <strain evidence="4 5">Liverpool</strain>
    </source>
</reference>
<dbReference type="SUPFAM" id="SSF57625">
    <property type="entry name" value="Invertebrate chitin-binding proteins"/>
    <property type="match status" value="1"/>
</dbReference>
<evidence type="ECO:0000259" key="3">
    <source>
        <dbReference type="PROSITE" id="PS50940"/>
    </source>
</evidence>
<dbReference type="PROSITE" id="PS50940">
    <property type="entry name" value="CHIT_BIND_II"/>
    <property type="match status" value="1"/>
</dbReference>
<dbReference type="Gene3D" id="2.170.140.10">
    <property type="entry name" value="Chitin binding domain"/>
    <property type="match status" value="1"/>
</dbReference>
<dbReference type="KEGG" id="aag:5573718"/>
<dbReference type="AlphaFoldDB" id="A0ABC9M781"/>
<feature type="compositionally biased region" description="Low complexity" evidence="1">
    <location>
        <begin position="165"/>
        <end position="193"/>
    </location>
</feature>
<dbReference type="Pfam" id="PF01607">
    <property type="entry name" value="CBM_14"/>
    <property type="match status" value="1"/>
</dbReference>
<evidence type="ECO:0000256" key="2">
    <source>
        <dbReference type="SAM" id="SignalP"/>
    </source>
</evidence>
<feature type="compositionally biased region" description="Acidic residues" evidence="1">
    <location>
        <begin position="194"/>
        <end position="218"/>
    </location>
</feature>
<feature type="domain" description="Chitin-binding type-2" evidence="3">
    <location>
        <begin position="39"/>
        <end position="97"/>
    </location>
</feature>
<name>A0ABC9M781_AEDAE</name>
<evidence type="ECO:0000256" key="1">
    <source>
        <dbReference type="SAM" id="MobiDB-lite"/>
    </source>
</evidence>
<evidence type="ECO:0000313" key="4">
    <source>
        <dbReference type="EMBL" id="EAT37283.1"/>
    </source>
</evidence>
<accession>A0ABC9M781</accession>